<gene>
    <name evidence="5" type="primary">copY</name>
    <name evidence="5" type="ORF">EVI01_09490</name>
</gene>
<dbReference type="InterPro" id="IPR014071">
    <property type="entry name" value="Cu_transp_CopY/TcrY"/>
</dbReference>
<evidence type="ECO:0000313" key="5">
    <source>
        <dbReference type="EMBL" id="GEL91612.1"/>
    </source>
</evidence>
<proteinExistence type="inferred from homology"/>
<dbReference type="Gene3D" id="1.10.10.10">
    <property type="entry name" value="Winged helix-like DNA-binding domain superfamily/Winged helix DNA-binding domain"/>
    <property type="match status" value="1"/>
</dbReference>
<dbReference type="GO" id="GO:0003677">
    <property type="term" value="F:DNA binding"/>
    <property type="evidence" value="ECO:0007669"/>
    <property type="project" value="UniProtKB-KW"/>
</dbReference>
<protein>
    <submittedName>
        <fullName evidence="5">Uracil phosphoribosyltransferase</fullName>
    </submittedName>
</protein>
<evidence type="ECO:0000256" key="4">
    <source>
        <dbReference type="ARBA" id="ARBA00023163"/>
    </source>
</evidence>
<name>A0A511J0S4_9ENTE</name>
<keyword evidence="3" id="KW-0238">DNA-binding</keyword>
<dbReference type="InterPro" id="IPR036390">
    <property type="entry name" value="WH_DNA-bd_sf"/>
</dbReference>
<dbReference type="PIRSF" id="PIRSF019455">
    <property type="entry name" value="CopR_AtkY"/>
    <property type="match status" value="1"/>
</dbReference>
<dbReference type="GO" id="GO:0016757">
    <property type="term" value="F:glycosyltransferase activity"/>
    <property type="evidence" value="ECO:0007669"/>
    <property type="project" value="UniProtKB-KW"/>
</dbReference>
<sequence length="146" mass="16456">MSEETVPMKISDSEWEIMRVIWTLGQADAQEITQILASSKGWKVATIKTLLGRLVKKEALWTQQAGKKFIYHPNVSETDTVKSATENLFSHICAKQIGRTIADLIEEATLTQEDINRIFTQLNHKEPVASITCNCIPGQCQCKQHQ</sequence>
<organism evidence="5 6">
    <name type="scientific">Enterococcus villorum</name>
    <dbReference type="NCBI Taxonomy" id="112904"/>
    <lineage>
        <taxon>Bacteria</taxon>
        <taxon>Bacillati</taxon>
        <taxon>Bacillota</taxon>
        <taxon>Bacilli</taxon>
        <taxon>Lactobacillales</taxon>
        <taxon>Enterococcaceae</taxon>
        <taxon>Enterococcus</taxon>
    </lineage>
</organism>
<keyword evidence="5" id="KW-0808">Transferase</keyword>
<dbReference type="AlphaFoldDB" id="A0A511J0S4"/>
<dbReference type="EMBL" id="BJWF01000007">
    <property type="protein sequence ID" value="GEL91612.1"/>
    <property type="molecule type" value="Genomic_DNA"/>
</dbReference>
<dbReference type="InterPro" id="IPR005650">
    <property type="entry name" value="BlaI_family"/>
</dbReference>
<keyword evidence="4" id="KW-0804">Transcription</keyword>
<dbReference type="InterPro" id="IPR036388">
    <property type="entry name" value="WH-like_DNA-bd_sf"/>
</dbReference>
<comment type="caution">
    <text evidence="5">The sequence shown here is derived from an EMBL/GenBank/DDBJ whole genome shotgun (WGS) entry which is preliminary data.</text>
</comment>
<comment type="similarity">
    <text evidence="1">Belongs to the BlaI transcriptional regulatory family.</text>
</comment>
<evidence type="ECO:0000256" key="1">
    <source>
        <dbReference type="ARBA" id="ARBA00011046"/>
    </source>
</evidence>
<dbReference type="Proteomes" id="UP000321830">
    <property type="component" value="Unassembled WGS sequence"/>
</dbReference>
<dbReference type="GO" id="GO:0045892">
    <property type="term" value="P:negative regulation of DNA-templated transcription"/>
    <property type="evidence" value="ECO:0007669"/>
    <property type="project" value="InterPro"/>
</dbReference>
<evidence type="ECO:0000313" key="6">
    <source>
        <dbReference type="Proteomes" id="UP000321830"/>
    </source>
</evidence>
<dbReference type="SUPFAM" id="SSF46785">
    <property type="entry name" value="Winged helix' DNA-binding domain"/>
    <property type="match status" value="1"/>
</dbReference>
<keyword evidence="5" id="KW-0328">Glycosyltransferase</keyword>
<evidence type="ECO:0000256" key="2">
    <source>
        <dbReference type="ARBA" id="ARBA00023015"/>
    </source>
</evidence>
<dbReference type="RefSeq" id="WP_010752401.1">
    <property type="nucleotide sequence ID" value="NZ_BJWF01000007.1"/>
</dbReference>
<keyword evidence="2" id="KW-0805">Transcription regulation</keyword>
<accession>A0A511J0S4</accession>
<evidence type="ECO:0000256" key="3">
    <source>
        <dbReference type="ARBA" id="ARBA00023125"/>
    </source>
</evidence>
<dbReference type="Pfam" id="PF03965">
    <property type="entry name" value="Penicillinase_R"/>
    <property type="match status" value="1"/>
</dbReference>
<dbReference type="NCBIfam" id="TIGR02698">
    <property type="entry name" value="CopY_TcrY"/>
    <property type="match status" value="1"/>
</dbReference>
<reference evidence="5 6" key="1">
    <citation type="submission" date="2019-07" db="EMBL/GenBank/DDBJ databases">
        <title>Whole genome shotgun sequence of Enterococcus villorum NBRC 100699.</title>
        <authorList>
            <person name="Hosoyama A."/>
            <person name="Uohara A."/>
            <person name="Ohji S."/>
            <person name="Ichikawa N."/>
        </authorList>
    </citation>
    <scope>NUCLEOTIDE SEQUENCE [LARGE SCALE GENOMIC DNA]</scope>
    <source>
        <strain evidence="5 6">NBRC 100699</strain>
    </source>
</reference>